<keyword evidence="3" id="KW-0067">ATP-binding</keyword>
<feature type="region of interest" description="Disordered" evidence="5">
    <location>
        <begin position="518"/>
        <end position="537"/>
    </location>
</feature>
<keyword evidence="1" id="KW-0547">Nucleotide-binding</keyword>
<dbReference type="PANTHER" id="PTHR11472:SF34">
    <property type="entry name" value="REGULATOR OF TELOMERE ELONGATION HELICASE 1"/>
    <property type="match status" value="1"/>
</dbReference>
<evidence type="ECO:0000256" key="4">
    <source>
        <dbReference type="ARBA" id="ARBA00038058"/>
    </source>
</evidence>
<dbReference type="PROSITE" id="PS51193">
    <property type="entry name" value="HELICASE_ATP_BIND_2"/>
    <property type="match status" value="1"/>
</dbReference>
<dbReference type="SUPFAM" id="SSF52540">
    <property type="entry name" value="P-loop containing nucleoside triphosphate hydrolases"/>
    <property type="match status" value="1"/>
</dbReference>
<evidence type="ECO:0000256" key="2">
    <source>
        <dbReference type="ARBA" id="ARBA00022801"/>
    </source>
</evidence>
<name>A0A510UZ75_9CELL</name>
<evidence type="ECO:0000313" key="8">
    <source>
        <dbReference type="Proteomes" id="UP000321386"/>
    </source>
</evidence>
<dbReference type="InterPro" id="IPR014013">
    <property type="entry name" value="Helic_SF1/SF2_ATP-bd_DinG/Rad3"/>
</dbReference>
<evidence type="ECO:0000313" key="7">
    <source>
        <dbReference type="EMBL" id="GEK18851.1"/>
    </source>
</evidence>
<dbReference type="PANTHER" id="PTHR11472">
    <property type="entry name" value="DNA REPAIR DEAD HELICASE RAD3/XP-D SUBFAMILY MEMBER"/>
    <property type="match status" value="1"/>
</dbReference>
<dbReference type="InterPro" id="IPR011545">
    <property type="entry name" value="DEAD/DEAH_box_helicase_dom"/>
</dbReference>
<organism evidence="7 8">
    <name type="scientific">Cellulomonas persica</name>
    <dbReference type="NCBI Taxonomy" id="76861"/>
    <lineage>
        <taxon>Bacteria</taxon>
        <taxon>Bacillati</taxon>
        <taxon>Actinomycetota</taxon>
        <taxon>Actinomycetes</taxon>
        <taxon>Micrococcales</taxon>
        <taxon>Cellulomonadaceae</taxon>
        <taxon>Cellulomonas</taxon>
    </lineage>
</organism>
<feature type="compositionally biased region" description="Basic and acidic residues" evidence="5">
    <location>
        <begin position="57"/>
        <end position="75"/>
    </location>
</feature>
<dbReference type="GO" id="GO:0006139">
    <property type="term" value="P:nucleobase-containing compound metabolic process"/>
    <property type="evidence" value="ECO:0007669"/>
    <property type="project" value="InterPro"/>
</dbReference>
<feature type="compositionally biased region" description="Low complexity" evidence="5">
    <location>
        <begin position="526"/>
        <end position="537"/>
    </location>
</feature>
<dbReference type="Pfam" id="PF00270">
    <property type="entry name" value="DEAD"/>
    <property type="match status" value="1"/>
</dbReference>
<dbReference type="Gene3D" id="3.40.50.300">
    <property type="entry name" value="P-loop containing nucleotide triphosphate hydrolases"/>
    <property type="match status" value="2"/>
</dbReference>
<protein>
    <submittedName>
        <fullName evidence="7">Helicase</fullName>
    </submittedName>
</protein>
<keyword evidence="8" id="KW-1185">Reference proteome</keyword>
<keyword evidence="7" id="KW-0347">Helicase</keyword>
<evidence type="ECO:0000256" key="1">
    <source>
        <dbReference type="ARBA" id="ARBA00022741"/>
    </source>
</evidence>
<keyword evidence="2" id="KW-0378">Hydrolase</keyword>
<dbReference type="GO" id="GO:0003678">
    <property type="term" value="F:DNA helicase activity"/>
    <property type="evidence" value="ECO:0007669"/>
    <property type="project" value="TreeGrafter"/>
</dbReference>
<dbReference type="Pfam" id="PF13307">
    <property type="entry name" value="Helicase_C_2"/>
    <property type="match status" value="1"/>
</dbReference>
<comment type="caution">
    <text evidence="7">The sequence shown here is derived from an EMBL/GenBank/DDBJ whole genome shotgun (WGS) entry which is preliminary data.</text>
</comment>
<dbReference type="InterPro" id="IPR027417">
    <property type="entry name" value="P-loop_NTPase"/>
</dbReference>
<feature type="domain" description="Helicase ATP-binding" evidence="6">
    <location>
        <begin position="87"/>
        <end position="384"/>
    </location>
</feature>
<dbReference type="GO" id="GO:0003676">
    <property type="term" value="F:nucleic acid binding"/>
    <property type="evidence" value="ECO:0007669"/>
    <property type="project" value="InterPro"/>
</dbReference>
<feature type="region of interest" description="Disordered" evidence="5">
    <location>
        <begin position="1"/>
        <end position="75"/>
    </location>
</feature>
<dbReference type="GO" id="GO:0005524">
    <property type="term" value="F:ATP binding"/>
    <property type="evidence" value="ECO:0007669"/>
    <property type="project" value="UniProtKB-KW"/>
</dbReference>
<evidence type="ECO:0000256" key="3">
    <source>
        <dbReference type="ARBA" id="ARBA00022840"/>
    </source>
</evidence>
<dbReference type="Proteomes" id="UP000321386">
    <property type="component" value="Unassembled WGS sequence"/>
</dbReference>
<feature type="compositionally biased region" description="Low complexity" evidence="5">
    <location>
        <begin position="35"/>
        <end position="56"/>
    </location>
</feature>
<gene>
    <name evidence="7" type="ORF">CPE01_25840</name>
</gene>
<sequence>MPSPSSAPDDARALDTAPPPEPHADDPEGDGTERSGTQKSGTTKSGTTKSGTTKSGTDPDRAERDTDRGITDRDMIDRDSAVDELLDVAVGALGGARRDGQHTMARAVAAALRTGEHLLVQAGTGTGKSLGYLVPAVQHAVHADERVVVSTATLALQRQVLTRDLPLVADALAPHLPRRPDIALLKGWHNYVCLHKVEGGYPADDQGSLFDLPEKAGAAEHPSAGGSGPGALGQQVVRLREWAQETDTGDRDDLVPGVSDRAWRQVSVTSLECMGSVCPKLDECFPERARGRAREADVVVTNHAMLGIAASGSPNVLPEHQVLVVDEAHELADRVTTQATAELSLPVVQHAARVARRHGGVPAADLEAAGEALAGVIVPLREGRFPGGLPDDVHSAVAAVRDAARTLLSLLRPEPGSPGGAAPADGGRKVAQSAVLTLFETAERMTSEPQDAARTVLWCARGEDRSGAVTTRLHAAPLAVNGLIRTQLFAGRTAVLTSATLALGGTFDPMARSVGLEQRPDLEPEGPTTVPGADPAPAVAVTGPMRWRGLDVGSPFDYPKQGICYVARRLPPPGREPATDAQLDEIEALVRASGGATLGLFSSRRAATAAAEAMRERLDVPVLLQGDDQLPTLVAQFAADEPTCLFGSLALWQGVDVPGRACRLVLIDRIPFPRPDDPVRSARADVVAASGGNGFMAVSATHAALLLAQGAGRLVRGPGDKGVVAVLDPRLATARYGEFLARSMPPFWRTTDRDVAVAALARLRDE</sequence>
<evidence type="ECO:0000259" key="6">
    <source>
        <dbReference type="PROSITE" id="PS51193"/>
    </source>
</evidence>
<proteinExistence type="inferred from homology"/>
<dbReference type="GO" id="GO:0016818">
    <property type="term" value="F:hydrolase activity, acting on acid anhydrides, in phosphorus-containing anhydrides"/>
    <property type="evidence" value="ECO:0007669"/>
    <property type="project" value="InterPro"/>
</dbReference>
<accession>A0A510UZ75</accession>
<comment type="similarity">
    <text evidence="4">Belongs to the helicase family. DinG subfamily.</text>
</comment>
<reference evidence="7 8" key="1">
    <citation type="submission" date="2019-07" db="EMBL/GenBank/DDBJ databases">
        <title>Whole genome shotgun sequence of Cellulomonas persica NBRC 101101.</title>
        <authorList>
            <person name="Hosoyama A."/>
            <person name="Uohara A."/>
            <person name="Ohji S."/>
            <person name="Ichikawa N."/>
        </authorList>
    </citation>
    <scope>NUCLEOTIDE SEQUENCE [LARGE SCALE GENOMIC DNA]</scope>
    <source>
        <strain evidence="7 8">NBRC 101101</strain>
    </source>
</reference>
<dbReference type="InterPro" id="IPR006555">
    <property type="entry name" value="ATP-dep_Helicase_C"/>
</dbReference>
<dbReference type="InterPro" id="IPR045028">
    <property type="entry name" value="DinG/Rad3-like"/>
</dbReference>
<evidence type="ECO:0000256" key="5">
    <source>
        <dbReference type="SAM" id="MobiDB-lite"/>
    </source>
</evidence>
<dbReference type="SMART" id="SM00491">
    <property type="entry name" value="HELICc2"/>
    <property type="match status" value="1"/>
</dbReference>
<dbReference type="EMBL" id="BJUA01000013">
    <property type="protein sequence ID" value="GEK18851.1"/>
    <property type="molecule type" value="Genomic_DNA"/>
</dbReference>
<dbReference type="AlphaFoldDB" id="A0A510UZ75"/>